<sequence>MRTIPQLVTDIYGSLALLTAMQIDLFTPLGDGPLNIDDLAAKLDIAPNRLQRLVNLLIAEGLLMEQADGRLANGEEANRTLVKGRPHYRGGAHEAYTAAWSACLKTAESLSSGRPAAPLEFDGSDLERAKAVLRGLAPQAVSGATEMLKRLDLSSHHHLLDIGGGSGALSLSLLAALPGLTATVVDIPAIIPAAQEMLAEEPQADRCHILAGDALQGPLPPHDLAVMRNFLQLFGPDDIRRALKTCRAAIAPDGRLCVFGYVLDDDRRGPPMALGADMLFLNYYAEGAAYTRADYSSWLDEAGFTVAAMHSIPGGQTLIVAVPH</sequence>
<dbReference type="PIRSF" id="PIRSF005739">
    <property type="entry name" value="O-mtase"/>
    <property type="match status" value="1"/>
</dbReference>
<gene>
    <name evidence="5" type="ORF">ACFSM5_09075</name>
</gene>
<keyword evidence="1 5" id="KW-0489">Methyltransferase</keyword>
<dbReference type="PANTHER" id="PTHR43712:SF2">
    <property type="entry name" value="O-METHYLTRANSFERASE CICE"/>
    <property type="match status" value="1"/>
</dbReference>
<dbReference type="PANTHER" id="PTHR43712">
    <property type="entry name" value="PUTATIVE (AFU_ORTHOLOGUE AFUA_4G14580)-RELATED"/>
    <property type="match status" value="1"/>
</dbReference>
<dbReference type="RefSeq" id="WP_379876009.1">
    <property type="nucleotide sequence ID" value="NZ_JBHUIP010000009.1"/>
</dbReference>
<protein>
    <submittedName>
        <fullName evidence="5">Methyltransferase</fullName>
    </submittedName>
</protein>
<keyword evidence="6" id="KW-1185">Reference proteome</keyword>
<name>A0ABW5DPX0_9PROT</name>
<comment type="caution">
    <text evidence="5">The sequence shown here is derived from an EMBL/GenBank/DDBJ whole genome shotgun (WGS) entry which is preliminary data.</text>
</comment>
<proteinExistence type="predicted"/>
<dbReference type="InterPro" id="IPR029063">
    <property type="entry name" value="SAM-dependent_MTases_sf"/>
</dbReference>
<dbReference type="GO" id="GO:0032259">
    <property type="term" value="P:methylation"/>
    <property type="evidence" value="ECO:0007669"/>
    <property type="project" value="UniProtKB-KW"/>
</dbReference>
<dbReference type="InterPro" id="IPR036388">
    <property type="entry name" value="WH-like_DNA-bd_sf"/>
</dbReference>
<dbReference type="PROSITE" id="PS51683">
    <property type="entry name" value="SAM_OMT_II"/>
    <property type="match status" value="1"/>
</dbReference>
<dbReference type="InterPro" id="IPR001077">
    <property type="entry name" value="COMT_C"/>
</dbReference>
<dbReference type="EMBL" id="JBHUIP010000009">
    <property type="protein sequence ID" value="MFD2263037.1"/>
    <property type="molecule type" value="Genomic_DNA"/>
</dbReference>
<keyword evidence="3" id="KW-0949">S-adenosyl-L-methionine</keyword>
<evidence type="ECO:0000256" key="1">
    <source>
        <dbReference type="ARBA" id="ARBA00022603"/>
    </source>
</evidence>
<evidence type="ECO:0000313" key="5">
    <source>
        <dbReference type="EMBL" id="MFD2263037.1"/>
    </source>
</evidence>
<organism evidence="5 6">
    <name type="scientific">Lacibacterium aquatile</name>
    <dbReference type="NCBI Taxonomy" id="1168082"/>
    <lineage>
        <taxon>Bacteria</taxon>
        <taxon>Pseudomonadati</taxon>
        <taxon>Pseudomonadota</taxon>
        <taxon>Alphaproteobacteria</taxon>
        <taxon>Rhodospirillales</taxon>
        <taxon>Rhodospirillaceae</taxon>
    </lineage>
</organism>
<evidence type="ECO:0000256" key="2">
    <source>
        <dbReference type="ARBA" id="ARBA00022679"/>
    </source>
</evidence>
<dbReference type="GO" id="GO:0008168">
    <property type="term" value="F:methyltransferase activity"/>
    <property type="evidence" value="ECO:0007669"/>
    <property type="project" value="UniProtKB-KW"/>
</dbReference>
<feature type="domain" description="O-methyltransferase C-terminal" evidence="4">
    <location>
        <begin position="120"/>
        <end position="304"/>
    </location>
</feature>
<evidence type="ECO:0000259" key="4">
    <source>
        <dbReference type="Pfam" id="PF00891"/>
    </source>
</evidence>
<dbReference type="Pfam" id="PF00891">
    <property type="entry name" value="Methyltransf_2"/>
    <property type="match status" value="1"/>
</dbReference>
<evidence type="ECO:0000313" key="6">
    <source>
        <dbReference type="Proteomes" id="UP001597295"/>
    </source>
</evidence>
<dbReference type="InterPro" id="IPR016461">
    <property type="entry name" value="COMT-like"/>
</dbReference>
<dbReference type="Gene3D" id="1.10.10.10">
    <property type="entry name" value="Winged helix-like DNA-binding domain superfamily/Winged helix DNA-binding domain"/>
    <property type="match status" value="1"/>
</dbReference>
<keyword evidence="2" id="KW-0808">Transferase</keyword>
<dbReference type="CDD" id="cd02440">
    <property type="entry name" value="AdoMet_MTases"/>
    <property type="match status" value="1"/>
</dbReference>
<dbReference type="SUPFAM" id="SSF46785">
    <property type="entry name" value="Winged helix' DNA-binding domain"/>
    <property type="match status" value="1"/>
</dbReference>
<reference evidence="6" key="1">
    <citation type="journal article" date="2019" name="Int. J. Syst. Evol. Microbiol.">
        <title>The Global Catalogue of Microorganisms (GCM) 10K type strain sequencing project: providing services to taxonomists for standard genome sequencing and annotation.</title>
        <authorList>
            <consortium name="The Broad Institute Genomics Platform"/>
            <consortium name="The Broad Institute Genome Sequencing Center for Infectious Disease"/>
            <person name="Wu L."/>
            <person name="Ma J."/>
        </authorList>
    </citation>
    <scope>NUCLEOTIDE SEQUENCE [LARGE SCALE GENOMIC DNA]</scope>
    <source>
        <strain evidence="6">CGMCC 1.19062</strain>
    </source>
</reference>
<dbReference type="Proteomes" id="UP001597295">
    <property type="component" value="Unassembled WGS sequence"/>
</dbReference>
<evidence type="ECO:0000256" key="3">
    <source>
        <dbReference type="ARBA" id="ARBA00022691"/>
    </source>
</evidence>
<accession>A0ABW5DPX0</accession>
<dbReference type="Gene3D" id="3.40.50.150">
    <property type="entry name" value="Vaccinia Virus protein VP39"/>
    <property type="match status" value="1"/>
</dbReference>
<dbReference type="SUPFAM" id="SSF53335">
    <property type="entry name" value="S-adenosyl-L-methionine-dependent methyltransferases"/>
    <property type="match status" value="1"/>
</dbReference>
<dbReference type="InterPro" id="IPR036390">
    <property type="entry name" value="WH_DNA-bd_sf"/>
</dbReference>